<dbReference type="AlphaFoldDB" id="A0A6C0IJP3"/>
<sequence>MDLTQSKLNKTEWDATEIPISQQEKLIVNMITDGYDNINIRENHNQSLANFMRMANVQGVHDYVYIKYFDRDIKNIDETLAPKVSDKKIKKSDKMRLDLNKKEKLETVDYFEKKIISTLKNLTSCIKTKDDTIKFKSTSTFHLYYVSLHKLIALNIEHVNTHVLEFAKNILEKYSNLVNIADIFTHAPLILEKNKLIIDNADIALYQHQKDIFRALRNPQFENRQLVFTEVCNDIKKLDEDDEQDYVETVKTTHRQLITPTISRLVLYSAPTGTGKTLTPIALAKSYKILFVCAARHVGLALAKNAISVGRKIAFAFGCESADDIRLHYSAASVFTRNKRTGGIGKVDNSVGDKVEIMICDVKSYLCAMNYMTAFNPVDNLLMYWDEPTISMDYEDHPLHSLVNTMWKGNIIPTIVLSSATLPSLEQLQGGVIFNFHEKFGSAQNIDVVNIQSHDSKKSIPIIDRQGFNIAPHFLRECEDFDIMKEVIEHCESNKTLLRYIDLQACIDFINVALENNYVQRRFTIDRAFGEIDDITITSIKEYYLQVAKNVIGSTWGGLITNLRISRKQKLISNTAVDNTGKRVRKIHSVGPGITPSSNSTFQPLLAGQPLERTQSIAGHTPPPAPEQTPGSYITTKDAETLTDGPTIFIAEDVEKIAKFYLKQSYIPASVLVNIMGGIEHNNKLSEKIAELEAKIEDIEASQNTVKPTDDKKGGNKGKKDTRKMSRECSDDTSGKLNKTSKVREELSAMQRSIKSVNLSDVFVPNKSAHIDRWASDVEVNNAFSSNVSDEHVRDIMAVDGVSDVWKILLLMGIGVFANHNSLAYTEIMKKMASEQRLYLIIASSDYIYGTNYQFCHGYLGKDVILTQQKMLQALGRIGRHNDQKEYSVRLRENGHSQLLFMPSDNHIEAQNMNRLFVNV</sequence>
<accession>A0A6C0IJP3</accession>
<feature type="compositionally biased region" description="Basic and acidic residues" evidence="1">
    <location>
        <begin position="723"/>
        <end position="734"/>
    </location>
</feature>
<organism evidence="2">
    <name type="scientific">viral metagenome</name>
    <dbReference type="NCBI Taxonomy" id="1070528"/>
    <lineage>
        <taxon>unclassified sequences</taxon>
        <taxon>metagenomes</taxon>
        <taxon>organismal metagenomes</taxon>
    </lineage>
</organism>
<dbReference type="SUPFAM" id="SSF52540">
    <property type="entry name" value="P-loop containing nucleoside triphosphate hydrolases"/>
    <property type="match status" value="1"/>
</dbReference>
<name>A0A6C0IJP3_9ZZZZ</name>
<proteinExistence type="predicted"/>
<reference evidence="2" key="1">
    <citation type="journal article" date="2020" name="Nature">
        <title>Giant virus diversity and host interactions through global metagenomics.</title>
        <authorList>
            <person name="Schulz F."/>
            <person name="Roux S."/>
            <person name="Paez-Espino D."/>
            <person name="Jungbluth S."/>
            <person name="Walsh D.A."/>
            <person name="Denef V.J."/>
            <person name="McMahon K.D."/>
            <person name="Konstantinidis K.T."/>
            <person name="Eloe-Fadrosh E.A."/>
            <person name="Kyrpides N.C."/>
            <person name="Woyke T."/>
        </authorList>
    </citation>
    <scope>NUCLEOTIDE SEQUENCE</scope>
    <source>
        <strain evidence="2">GVMAG-M-3300024252-29</strain>
    </source>
</reference>
<protein>
    <submittedName>
        <fullName evidence="2">Uncharacterized protein</fullName>
    </submittedName>
</protein>
<dbReference type="EMBL" id="MN740207">
    <property type="protein sequence ID" value="QHT93451.1"/>
    <property type="molecule type" value="Genomic_DNA"/>
</dbReference>
<feature type="region of interest" description="Disordered" evidence="1">
    <location>
        <begin position="701"/>
        <end position="742"/>
    </location>
</feature>
<evidence type="ECO:0000313" key="2">
    <source>
        <dbReference type="EMBL" id="QHT93451.1"/>
    </source>
</evidence>
<evidence type="ECO:0000256" key="1">
    <source>
        <dbReference type="SAM" id="MobiDB-lite"/>
    </source>
</evidence>
<dbReference type="InterPro" id="IPR027417">
    <property type="entry name" value="P-loop_NTPase"/>
</dbReference>